<dbReference type="eggNOG" id="COG4206">
    <property type="taxonomic scope" value="Bacteria"/>
</dbReference>
<reference evidence="1 2" key="1">
    <citation type="journal article" date="2012" name="J. Bacteriol.">
        <title>Genome Sequence of the Halotolerant Bacterium Imtechella halotolerans K1T.</title>
        <authorList>
            <person name="Kumar S."/>
            <person name="Vikram S."/>
            <person name="Subramanian S."/>
            <person name="Raghava G.P."/>
            <person name="Pinnaka A.K."/>
        </authorList>
    </citation>
    <scope>NUCLEOTIDE SEQUENCE [LARGE SCALE GENOMIC DNA]</scope>
    <source>
        <strain evidence="1 2">K1</strain>
    </source>
</reference>
<dbReference type="STRING" id="946077.W5A_04579"/>
<dbReference type="AlphaFoldDB" id="I0WIH6"/>
<proteinExistence type="predicted"/>
<dbReference type="Proteomes" id="UP000005938">
    <property type="component" value="Unassembled WGS sequence"/>
</dbReference>
<dbReference type="OrthoDB" id="9812454at2"/>
<keyword evidence="2" id="KW-1185">Reference proteome</keyword>
<dbReference type="Pfam" id="PF14121">
    <property type="entry name" value="Porin_10"/>
    <property type="match status" value="1"/>
</dbReference>
<dbReference type="InterPro" id="IPR025631">
    <property type="entry name" value="Porin_10"/>
</dbReference>
<gene>
    <name evidence="1" type="ORF">W5A_04579</name>
</gene>
<dbReference type="EMBL" id="AJJU01000003">
    <property type="protein sequence ID" value="EID76192.1"/>
    <property type="molecule type" value="Genomic_DNA"/>
</dbReference>
<dbReference type="RefSeq" id="WP_008237887.1">
    <property type="nucleotide sequence ID" value="NZ_AJJU01000003.1"/>
</dbReference>
<accession>I0WIH6</accession>
<organism evidence="1 2">
    <name type="scientific">Imtechella halotolerans K1</name>
    <dbReference type="NCBI Taxonomy" id="946077"/>
    <lineage>
        <taxon>Bacteria</taxon>
        <taxon>Pseudomonadati</taxon>
        <taxon>Bacteroidota</taxon>
        <taxon>Flavobacteriia</taxon>
        <taxon>Flavobacteriales</taxon>
        <taxon>Flavobacteriaceae</taxon>
        <taxon>Imtechella</taxon>
    </lineage>
</organism>
<sequence>MKKVIFLVLFFIVGFIHAQKETRSGEGLKDTLLFGSKRGVDFQEEKITVTDYKIISIDRDTTYLDTSLTIQKEYRYNYLRKDNFELLPFSNLGQTYNALAYTFRNENSMPLMGARSKHYNYMSVNDISYYHVPTPTTDLFFKTAMEQGQLLDAFVTLNTSRQLNFSIAYKGLRSLGKYQHILSSTGNFRFTANYLSKNNKYNLRLHFVGQDILNQENGGISNRSQFESGDPEFTNRARMDVYFQDAENMLRGIRYFVDQEYNLLRSKDSVRNTALRFGHRFVYETKYFDFKQQSANEYFGEAYTPQISDRARLQTMNNKFYIDAELPYLGKTTINASANYYNYYFNTIRIDQQGVIPNGLRDTELSLGAQWNKKIGNLSIQAQANQAIIGSMGGTQFFGNLLYRINDRNRFIAGVHATSQMPNFNFLLYHSDYKAYNWYNRNQFNKENRQGFQAELKSEDIFNASMELTNINNYTYFGVQPVIDDESVQVAPGQYSKSIQYLKLKINREFKLGKFALDNTIMYQKVGQEDPILNVPEFVTRNTLYFTDYLFKKAMYLQTGVTLNYFTEFYANSYNPLLGEFSVQNSEKIGNYPRLDFFINARVRQTRIYLKAEHFNSSYTGYNYYTAPNYPYRDFMVRFGVVWNFFS</sequence>
<evidence type="ECO:0008006" key="3">
    <source>
        <dbReference type="Google" id="ProtNLM"/>
    </source>
</evidence>
<name>I0WIH6_9FLAO</name>
<evidence type="ECO:0000313" key="1">
    <source>
        <dbReference type="EMBL" id="EID76192.1"/>
    </source>
</evidence>
<dbReference type="PATRIC" id="fig|946077.3.peg.932"/>
<evidence type="ECO:0000313" key="2">
    <source>
        <dbReference type="Proteomes" id="UP000005938"/>
    </source>
</evidence>
<comment type="caution">
    <text evidence="1">The sequence shown here is derived from an EMBL/GenBank/DDBJ whole genome shotgun (WGS) entry which is preliminary data.</text>
</comment>
<protein>
    <recommendedName>
        <fullName evidence="3">Porin</fullName>
    </recommendedName>
</protein>